<reference evidence="3" key="1">
    <citation type="submission" date="2021-01" db="EMBL/GenBank/DDBJ databases">
        <title>Adiantum capillus-veneris genome.</title>
        <authorList>
            <person name="Fang Y."/>
            <person name="Liao Q."/>
        </authorList>
    </citation>
    <scope>NUCLEOTIDE SEQUENCE</scope>
    <source>
        <strain evidence="3">H3</strain>
        <tissue evidence="3">Leaf</tissue>
    </source>
</reference>
<dbReference type="PANTHER" id="PTHR31325">
    <property type="entry name" value="OS01G0798800 PROTEIN-RELATED"/>
    <property type="match status" value="1"/>
</dbReference>
<feature type="domain" description="DUF4220" evidence="2">
    <location>
        <begin position="10"/>
        <end position="398"/>
    </location>
</feature>
<feature type="transmembrane region" description="Helical" evidence="1">
    <location>
        <begin position="236"/>
        <end position="254"/>
    </location>
</feature>
<dbReference type="AlphaFoldDB" id="A0A9D4ZJG9"/>
<proteinExistence type="predicted"/>
<accession>A0A9D4ZJG9</accession>
<dbReference type="Pfam" id="PF13968">
    <property type="entry name" value="DUF4220"/>
    <property type="match status" value="1"/>
</dbReference>
<feature type="transmembrane region" description="Helical" evidence="1">
    <location>
        <begin position="274"/>
        <end position="295"/>
    </location>
</feature>
<evidence type="ECO:0000313" key="3">
    <source>
        <dbReference type="EMBL" id="KAI5077873.1"/>
    </source>
</evidence>
<feature type="transmembrane region" description="Helical" evidence="1">
    <location>
        <begin position="12"/>
        <end position="31"/>
    </location>
</feature>
<keyword evidence="1" id="KW-0472">Membrane</keyword>
<dbReference type="EMBL" id="JABFUD020000007">
    <property type="protein sequence ID" value="KAI5077873.1"/>
    <property type="molecule type" value="Genomic_DNA"/>
</dbReference>
<feature type="transmembrane region" description="Helical" evidence="1">
    <location>
        <begin position="63"/>
        <end position="81"/>
    </location>
</feature>
<gene>
    <name evidence="3" type="ORF">GOP47_0007697</name>
</gene>
<comment type="caution">
    <text evidence="3">The sequence shown here is derived from an EMBL/GenBank/DDBJ whole genome shotgun (WGS) entry which is preliminary data.</text>
</comment>
<dbReference type="OrthoDB" id="1689146at2759"/>
<keyword evidence="1" id="KW-0812">Transmembrane</keyword>
<evidence type="ECO:0000259" key="2">
    <source>
        <dbReference type="Pfam" id="PF13968"/>
    </source>
</evidence>
<name>A0A9D4ZJG9_ADICA</name>
<keyword evidence="1" id="KW-1133">Transmembrane helix</keyword>
<dbReference type="InterPro" id="IPR025315">
    <property type="entry name" value="DUF4220"/>
</dbReference>
<organism evidence="3 4">
    <name type="scientific">Adiantum capillus-veneris</name>
    <name type="common">Maidenhair fern</name>
    <dbReference type="NCBI Taxonomy" id="13818"/>
    <lineage>
        <taxon>Eukaryota</taxon>
        <taxon>Viridiplantae</taxon>
        <taxon>Streptophyta</taxon>
        <taxon>Embryophyta</taxon>
        <taxon>Tracheophyta</taxon>
        <taxon>Polypodiopsida</taxon>
        <taxon>Polypodiidae</taxon>
        <taxon>Polypodiales</taxon>
        <taxon>Pteridineae</taxon>
        <taxon>Pteridaceae</taxon>
        <taxon>Vittarioideae</taxon>
        <taxon>Adiantum</taxon>
    </lineage>
</organism>
<evidence type="ECO:0000313" key="4">
    <source>
        <dbReference type="Proteomes" id="UP000886520"/>
    </source>
</evidence>
<keyword evidence="4" id="KW-1185">Reference proteome</keyword>
<dbReference type="Proteomes" id="UP000886520">
    <property type="component" value="Chromosome 7"/>
</dbReference>
<evidence type="ECO:0000256" key="1">
    <source>
        <dbReference type="SAM" id="Phobius"/>
    </source>
</evidence>
<protein>
    <recommendedName>
        <fullName evidence="2">DUF4220 domain-containing protein</fullName>
    </recommendedName>
</protein>
<sequence>MLASGCDFVFSLYAPLVLFHLGASDAINAYAPSDNDLWLRYGFKMALETMAAAYIVGRTSDCPNFAAAAILLFVVGVYKYGERIYALRSGSQACILAAARPVYKYMSLASENSKLSLLVSGDQEWYRLYNESSIKKDLQGPNEKVTYEDIQQCESLRKLIGRNVVEQVCLAYALFKVFRRRLTNLRIHQKNEDFKTVRNILLKLKCDQIRQVIDLELSFIFDGVFSKASAGRCYQGFGVVTRLFSLILLIASAIEIIKLDEAHMLCGEKTKSPFAVGMANVLVFVAIVIECLQLCKIVRSNWFRVWLACSYVKEGRLANAEGSEIGPSPGPFSRHYSFLTRSRPSAHNSVGSINKRKNMGRWKQRHIFNQRAIACAFRYVGMPKSTHWNYKLGQLSILVESLNLVHWHHLKRLETDKLCEVQSFQLEITNLSAVVDMEKLQDHLVKKIIKRFGGRGFELPSYHQLSGTESFETGRFCENP</sequence>